<reference evidence="2 3" key="1">
    <citation type="journal article" date="2023" name="Microbiol. Resour. Announc.">
        <title>Complete Genome Sequence of Imperialibacter roseus strain P4T.</title>
        <authorList>
            <person name="Tizabi D.R."/>
            <person name="Bachvaroff T."/>
            <person name="Hill R.T."/>
        </authorList>
    </citation>
    <scope>NUCLEOTIDE SEQUENCE [LARGE SCALE GENOMIC DNA]</scope>
    <source>
        <strain evidence="2 3">P4T</strain>
    </source>
</reference>
<dbReference type="RefSeq" id="WP_317489216.1">
    <property type="nucleotide sequence ID" value="NZ_CP136051.1"/>
</dbReference>
<gene>
    <name evidence="2" type="ORF">RT717_25815</name>
</gene>
<feature type="transmembrane region" description="Helical" evidence="1">
    <location>
        <begin position="58"/>
        <end position="74"/>
    </location>
</feature>
<feature type="transmembrane region" description="Helical" evidence="1">
    <location>
        <begin position="86"/>
        <end position="115"/>
    </location>
</feature>
<evidence type="ECO:0000256" key="1">
    <source>
        <dbReference type="SAM" id="Phobius"/>
    </source>
</evidence>
<organism evidence="2 3">
    <name type="scientific">Imperialibacter roseus</name>
    <dbReference type="NCBI Taxonomy" id="1324217"/>
    <lineage>
        <taxon>Bacteria</taxon>
        <taxon>Pseudomonadati</taxon>
        <taxon>Bacteroidota</taxon>
        <taxon>Cytophagia</taxon>
        <taxon>Cytophagales</taxon>
        <taxon>Flammeovirgaceae</taxon>
        <taxon>Imperialibacter</taxon>
    </lineage>
</organism>
<sequence length="305" mass="35602">MEEQASGFLLAWHNFMENGAYILIALAVIIYIITKLRISSFKELKQKYDFTSKYESKLLWVMHLCIALAITAYANTYKDETVELNFVWFFVRLFITIAIGTLYGYVAFLILKFYYPTAQSKRLKKFRYTPRVNPKTGNKMKLLSEEEEDVYLDEGMQAEENIFSVDYDVWIDQETGETKIEKYPGNLIAIECDRCGFQTLKLESEEIISEATETEEGKIVQHYKCSYCNRIKHKDKKLGLVRKDGQFIVPENATFVDDPLSGKKVILIKVEIHAKDGESKSFEFQNLKEAQKFMDEFDFDRVVEK</sequence>
<dbReference type="Proteomes" id="UP001302349">
    <property type="component" value="Chromosome"/>
</dbReference>
<keyword evidence="1" id="KW-0472">Membrane</keyword>
<keyword evidence="3" id="KW-1185">Reference proteome</keyword>
<proteinExistence type="predicted"/>
<feature type="transmembrane region" description="Helical" evidence="1">
    <location>
        <begin position="20"/>
        <end position="38"/>
    </location>
</feature>
<protein>
    <submittedName>
        <fullName evidence="2">Uncharacterized protein</fullName>
    </submittedName>
</protein>
<evidence type="ECO:0000313" key="3">
    <source>
        <dbReference type="Proteomes" id="UP001302349"/>
    </source>
</evidence>
<dbReference type="EMBL" id="CP136051">
    <property type="protein sequence ID" value="WOK06496.1"/>
    <property type="molecule type" value="Genomic_DNA"/>
</dbReference>
<name>A0ABZ0IP32_9BACT</name>
<keyword evidence="1" id="KW-1133">Transmembrane helix</keyword>
<keyword evidence="1" id="KW-0812">Transmembrane</keyword>
<accession>A0ABZ0IP32</accession>
<evidence type="ECO:0000313" key="2">
    <source>
        <dbReference type="EMBL" id="WOK06496.1"/>
    </source>
</evidence>